<dbReference type="AlphaFoldDB" id="A0A157RLT4"/>
<dbReference type="InterPro" id="IPR042100">
    <property type="entry name" value="Bug_dom1"/>
</dbReference>
<accession>A0A157RLT4</accession>
<sequence>MKRIMLSAALSLAVLAGVAPPCARAAAYPEKPVRIVVAYQAGQGTDVATRYMAEKLSAKLGQPFIVENRGGAGGNIGTDIVARSEPDGYTLTMGTNATHALNEFLYPQLTFDAKKDFAPIALVATFPMALLVPADSKIKSIGDLLEAAKRGKGAADVGMPSTTAQLVLELMKEQSKAPLFGVPYKGSPTAINDVMGGQIPVLIDTVAVARAQTAGGKLRALAVTSEKPSDLLPGVPSVSQQGVPDFEVIAWNALFAPKGTPKAVVDTLNQAVNQILQEPETRARLLQLGYEPAGGSPKDLADFADQERAKWGPIIRKAGIRAG</sequence>
<dbReference type="Gene3D" id="3.40.190.10">
    <property type="entry name" value="Periplasmic binding protein-like II"/>
    <property type="match status" value="1"/>
</dbReference>
<dbReference type="Pfam" id="PF03401">
    <property type="entry name" value="TctC"/>
    <property type="match status" value="1"/>
</dbReference>
<feature type="signal peptide" evidence="2">
    <location>
        <begin position="1"/>
        <end position="25"/>
    </location>
</feature>
<evidence type="ECO:0000256" key="1">
    <source>
        <dbReference type="ARBA" id="ARBA00006987"/>
    </source>
</evidence>
<gene>
    <name evidence="3" type="ORF">SAMEA1982600_05154</name>
</gene>
<dbReference type="SUPFAM" id="SSF53850">
    <property type="entry name" value="Periplasmic binding protein-like II"/>
    <property type="match status" value="1"/>
</dbReference>
<dbReference type="Proteomes" id="UP000077037">
    <property type="component" value="Unassembled WGS sequence"/>
</dbReference>
<dbReference type="InterPro" id="IPR005064">
    <property type="entry name" value="BUG"/>
</dbReference>
<dbReference type="EMBL" id="FKBS01000029">
    <property type="protein sequence ID" value="SAI58826.1"/>
    <property type="molecule type" value="Genomic_DNA"/>
</dbReference>
<dbReference type="Gene3D" id="3.40.190.150">
    <property type="entry name" value="Bordetella uptake gene, domain 1"/>
    <property type="match status" value="1"/>
</dbReference>
<feature type="chain" id="PRO_5007615704" evidence="2">
    <location>
        <begin position="26"/>
        <end position="323"/>
    </location>
</feature>
<dbReference type="RefSeq" id="WP_066420790.1">
    <property type="nucleotide sequence ID" value="NZ_FKBS01000029.1"/>
</dbReference>
<comment type="similarity">
    <text evidence="1">Belongs to the UPF0065 (bug) family.</text>
</comment>
<dbReference type="PANTHER" id="PTHR42928:SF5">
    <property type="entry name" value="BLR1237 PROTEIN"/>
    <property type="match status" value="1"/>
</dbReference>
<evidence type="ECO:0000313" key="3">
    <source>
        <dbReference type="EMBL" id="SAI58826.1"/>
    </source>
</evidence>
<proteinExistence type="inferred from homology"/>
<evidence type="ECO:0000313" key="4">
    <source>
        <dbReference type="Proteomes" id="UP000077037"/>
    </source>
</evidence>
<dbReference type="OrthoDB" id="8638638at2"/>
<reference evidence="3 4" key="1">
    <citation type="submission" date="2016-03" db="EMBL/GenBank/DDBJ databases">
        <authorList>
            <consortium name="Pathogen Informatics"/>
        </authorList>
    </citation>
    <scope>NUCLEOTIDE SEQUENCE [LARGE SCALE GENOMIC DNA]</scope>
    <source>
        <strain evidence="3 4">NCTC13364</strain>
    </source>
</reference>
<dbReference type="PANTHER" id="PTHR42928">
    <property type="entry name" value="TRICARBOXYLATE-BINDING PROTEIN"/>
    <property type="match status" value="1"/>
</dbReference>
<name>A0A157RLT4_9BORD</name>
<dbReference type="PIRSF" id="PIRSF017082">
    <property type="entry name" value="YflP"/>
    <property type="match status" value="1"/>
</dbReference>
<organism evidence="3 4">
    <name type="scientific">Bordetella ansorpii</name>
    <dbReference type="NCBI Taxonomy" id="288768"/>
    <lineage>
        <taxon>Bacteria</taxon>
        <taxon>Pseudomonadati</taxon>
        <taxon>Pseudomonadota</taxon>
        <taxon>Betaproteobacteria</taxon>
        <taxon>Burkholderiales</taxon>
        <taxon>Alcaligenaceae</taxon>
        <taxon>Bordetella</taxon>
    </lineage>
</organism>
<protein>
    <submittedName>
        <fullName evidence="3">Putattive exported protein</fullName>
    </submittedName>
</protein>
<dbReference type="CDD" id="cd07012">
    <property type="entry name" value="PBP2_Bug_TTT"/>
    <property type="match status" value="1"/>
</dbReference>
<evidence type="ECO:0000256" key="2">
    <source>
        <dbReference type="SAM" id="SignalP"/>
    </source>
</evidence>
<keyword evidence="2" id="KW-0732">Signal</keyword>